<dbReference type="InterPro" id="IPR006130">
    <property type="entry name" value="Asp/Orn_carbamoylTrfase"/>
</dbReference>
<comment type="function">
    <text evidence="5 7">Catalyzes the condensation of carbamoyl phosphate and aspartate to form carbamoyl aspartate and inorganic phosphate, the committed step in the de novo pyrimidine nucleotide biosynthesis pathway.</text>
</comment>
<evidence type="ECO:0000313" key="11">
    <source>
        <dbReference type="EMBL" id="AXC11419.1"/>
    </source>
</evidence>
<dbReference type="PRINTS" id="PR00100">
    <property type="entry name" value="AOTCASE"/>
</dbReference>
<feature type="binding site" evidence="7">
    <location>
        <position position="271"/>
    </location>
    <ligand>
        <name>carbamoyl phosphate</name>
        <dbReference type="ChEBI" id="CHEBI:58228"/>
    </ligand>
</feature>
<feature type="domain" description="Aspartate/ornithine carbamoyltransferase Asp/Orn-binding" evidence="9">
    <location>
        <begin position="160"/>
        <end position="306"/>
    </location>
</feature>
<dbReference type="PROSITE" id="PS00097">
    <property type="entry name" value="CARBAMOYLTRANSFERASE"/>
    <property type="match status" value="1"/>
</dbReference>
<dbReference type="EC" id="2.1.3.2" evidence="7"/>
<dbReference type="PANTHER" id="PTHR45753:SF6">
    <property type="entry name" value="ASPARTATE CARBAMOYLTRANSFERASE"/>
    <property type="match status" value="1"/>
</dbReference>
<comment type="similarity">
    <text evidence="2 7">Belongs to the aspartate/ornithine carbamoyltransferase superfamily. ATCase family.</text>
</comment>
<evidence type="ECO:0000256" key="2">
    <source>
        <dbReference type="ARBA" id="ARBA00008896"/>
    </source>
</evidence>
<evidence type="ECO:0000256" key="3">
    <source>
        <dbReference type="ARBA" id="ARBA00022679"/>
    </source>
</evidence>
<keyword evidence="12" id="KW-1185">Reference proteome</keyword>
<feature type="binding site" evidence="7">
    <location>
        <position position="130"/>
    </location>
    <ligand>
        <name>carbamoyl phosphate</name>
        <dbReference type="ChEBI" id="CHEBI:58228"/>
    </ligand>
</feature>
<evidence type="ECO:0000256" key="8">
    <source>
        <dbReference type="SAM" id="MobiDB-lite"/>
    </source>
</evidence>
<dbReference type="SUPFAM" id="SSF53671">
    <property type="entry name" value="Aspartate/ornithine carbamoyltransferase"/>
    <property type="match status" value="1"/>
</dbReference>
<dbReference type="GO" id="GO:0004070">
    <property type="term" value="F:aspartate carbamoyltransferase activity"/>
    <property type="evidence" value="ECO:0007669"/>
    <property type="project" value="UniProtKB-UniRule"/>
</dbReference>
<feature type="binding site" evidence="7">
    <location>
        <position position="50"/>
    </location>
    <ligand>
        <name>carbamoyl phosphate</name>
        <dbReference type="ChEBI" id="CHEBI:58228"/>
    </ligand>
</feature>
<dbReference type="GO" id="GO:0044205">
    <property type="term" value="P:'de novo' UMP biosynthetic process"/>
    <property type="evidence" value="ECO:0007669"/>
    <property type="project" value="UniProtKB-UniRule"/>
</dbReference>
<proteinExistence type="inferred from homology"/>
<dbReference type="PRINTS" id="PR00101">
    <property type="entry name" value="ATCASE"/>
</dbReference>
<feature type="binding site" evidence="7">
    <location>
        <position position="77"/>
    </location>
    <ligand>
        <name>L-aspartate</name>
        <dbReference type="ChEBI" id="CHEBI:29991"/>
    </ligand>
</feature>
<dbReference type="InterPro" id="IPR006132">
    <property type="entry name" value="Asp/Orn_carbamoyltranf_P-bd"/>
</dbReference>
<sequence>MISVLDLSLDEISSVLQMATLLENEDPLLRMKRLLKRRVALLFYESSTRTRTSFELAAKSLGADTALISSQSSSIEKGESLKDTGITLKALGAECIILRHLSSGAPYLLEAATGLPILNGGDGTHEHPSQALLDLRTLLAHFKKGPSNSGQSALTETTLDGVTVAIVGDILHSRVARSNALLLPRLGAQVVLCGPPALLPEVAANLGPGITIERDFDKALAASQAVMMLRIQAERLSGLHLDLEDYKGRYQANQPRMAAFAPNALLLHPGPIIRGLEITSEVADGPQSLIAEQVRHGVAIRMALLARALGASAPESITNAASAKISSEPVKNGAKKPVPSKPAKKARPA</sequence>
<name>A0A2Z5FWZ4_9BACT</name>
<protein>
    <recommendedName>
        <fullName evidence="7">Aspartate carbamoyltransferase</fullName>
        <ecNumber evidence="7">2.1.3.2</ecNumber>
    </recommendedName>
    <alternativeName>
        <fullName evidence="7">Aspartate transcarbamylase</fullName>
        <shortName evidence="7">ATCase</shortName>
    </alternativeName>
</protein>
<dbReference type="UniPathway" id="UPA00070">
    <property type="reaction ID" value="UER00116"/>
</dbReference>
<dbReference type="GO" id="GO:0016597">
    <property type="term" value="F:amino acid binding"/>
    <property type="evidence" value="ECO:0007669"/>
    <property type="project" value="InterPro"/>
</dbReference>
<evidence type="ECO:0000259" key="10">
    <source>
        <dbReference type="Pfam" id="PF02729"/>
    </source>
</evidence>
<dbReference type="InterPro" id="IPR036901">
    <property type="entry name" value="Asp/Orn_carbamoylTrfase_sf"/>
</dbReference>
<evidence type="ECO:0000256" key="7">
    <source>
        <dbReference type="HAMAP-Rule" id="MF_00001"/>
    </source>
</evidence>
<feature type="binding site" evidence="7">
    <location>
        <position position="99"/>
    </location>
    <ligand>
        <name>carbamoyl phosphate</name>
        <dbReference type="ChEBI" id="CHEBI:58228"/>
    </ligand>
</feature>
<accession>A0A2Z5FWZ4</accession>
<keyword evidence="4 7" id="KW-0665">Pyrimidine biosynthesis</keyword>
<dbReference type="NCBIfam" id="NF002032">
    <property type="entry name" value="PRK00856.1"/>
    <property type="match status" value="1"/>
</dbReference>
<evidence type="ECO:0000256" key="1">
    <source>
        <dbReference type="ARBA" id="ARBA00004852"/>
    </source>
</evidence>
<comment type="catalytic activity">
    <reaction evidence="6 7">
        <text>carbamoyl phosphate + L-aspartate = N-carbamoyl-L-aspartate + phosphate + H(+)</text>
        <dbReference type="Rhea" id="RHEA:20013"/>
        <dbReference type="ChEBI" id="CHEBI:15378"/>
        <dbReference type="ChEBI" id="CHEBI:29991"/>
        <dbReference type="ChEBI" id="CHEBI:32814"/>
        <dbReference type="ChEBI" id="CHEBI:43474"/>
        <dbReference type="ChEBI" id="CHEBI:58228"/>
        <dbReference type="EC" id="2.1.3.2"/>
    </reaction>
</comment>
<gene>
    <name evidence="7" type="primary">pyrB</name>
    <name evidence="11" type="ORF">ACPOL_2089</name>
</gene>
<keyword evidence="3 7" id="KW-0808">Transferase</keyword>
<feature type="binding site" evidence="7">
    <location>
        <position position="127"/>
    </location>
    <ligand>
        <name>carbamoyl phosphate</name>
        <dbReference type="ChEBI" id="CHEBI:58228"/>
    </ligand>
</feature>
<dbReference type="GO" id="GO:0005829">
    <property type="term" value="C:cytosol"/>
    <property type="evidence" value="ECO:0007669"/>
    <property type="project" value="TreeGrafter"/>
</dbReference>
<comment type="subunit">
    <text evidence="7">Heterododecamer (2C3:3R2) of six catalytic PyrB chains organized as two trimers (C3), and six regulatory PyrI chains organized as three dimers (R2).</text>
</comment>
<dbReference type="PANTHER" id="PTHR45753">
    <property type="entry name" value="ORNITHINE CARBAMOYLTRANSFERASE, MITOCHONDRIAL"/>
    <property type="match status" value="1"/>
</dbReference>
<feature type="binding site" evidence="7">
    <location>
        <position position="49"/>
    </location>
    <ligand>
        <name>carbamoyl phosphate</name>
        <dbReference type="ChEBI" id="CHEBI:58228"/>
    </ligand>
</feature>
<dbReference type="Gene3D" id="3.40.50.1370">
    <property type="entry name" value="Aspartate/ornithine carbamoyltransferase"/>
    <property type="match status" value="2"/>
</dbReference>
<dbReference type="EMBL" id="CP030840">
    <property type="protein sequence ID" value="AXC11419.1"/>
    <property type="molecule type" value="Genomic_DNA"/>
</dbReference>
<feature type="binding site" evidence="7">
    <location>
        <position position="174"/>
    </location>
    <ligand>
        <name>L-aspartate</name>
        <dbReference type="ChEBI" id="CHEBI:29991"/>
    </ligand>
</feature>
<feature type="region of interest" description="Disordered" evidence="8">
    <location>
        <begin position="320"/>
        <end position="349"/>
    </location>
</feature>
<dbReference type="Pfam" id="PF00185">
    <property type="entry name" value="OTCace"/>
    <property type="match status" value="1"/>
</dbReference>
<dbReference type="InterPro" id="IPR006131">
    <property type="entry name" value="Asp_carbamoyltransf_Asp/Orn-bd"/>
</dbReference>
<organism evidence="11 12">
    <name type="scientific">Acidisarcina polymorpha</name>
    <dbReference type="NCBI Taxonomy" id="2211140"/>
    <lineage>
        <taxon>Bacteria</taxon>
        <taxon>Pseudomonadati</taxon>
        <taxon>Acidobacteriota</taxon>
        <taxon>Terriglobia</taxon>
        <taxon>Terriglobales</taxon>
        <taxon>Acidobacteriaceae</taxon>
        <taxon>Acidisarcina</taxon>
    </lineage>
</organism>
<dbReference type="KEGG" id="abas:ACPOL_2089"/>
<evidence type="ECO:0000256" key="6">
    <source>
        <dbReference type="ARBA" id="ARBA00048859"/>
    </source>
</evidence>
<comment type="pathway">
    <text evidence="1 7">Pyrimidine metabolism; UMP biosynthesis via de novo pathway; (S)-dihydroorotate from bicarbonate: step 2/3.</text>
</comment>
<evidence type="ECO:0000256" key="4">
    <source>
        <dbReference type="ARBA" id="ARBA00022975"/>
    </source>
</evidence>
<reference evidence="11 12" key="1">
    <citation type="journal article" date="2018" name="Front. Microbiol.">
        <title>Hydrolytic Capabilities as a Key to Environmental Success: Chitinolytic and Cellulolytic Acidobacteria From Acidic Sub-arctic Soils and Boreal Peatlands.</title>
        <authorList>
            <person name="Belova S.E."/>
            <person name="Ravin N.V."/>
            <person name="Pankratov T.A."/>
            <person name="Rakitin A.L."/>
            <person name="Ivanova A.A."/>
            <person name="Beletsky A.V."/>
            <person name="Mardanov A.V."/>
            <person name="Sinninghe Damste J.S."/>
            <person name="Dedysh S.N."/>
        </authorList>
    </citation>
    <scope>NUCLEOTIDE SEQUENCE [LARGE SCALE GENOMIC DNA]</scope>
    <source>
        <strain evidence="11 12">SBC82</strain>
    </source>
</reference>
<dbReference type="AlphaFoldDB" id="A0A2Z5FWZ4"/>
<feature type="binding site" evidence="7">
    <location>
        <position position="230"/>
    </location>
    <ligand>
        <name>L-aspartate</name>
        <dbReference type="ChEBI" id="CHEBI:29991"/>
    </ligand>
</feature>
<dbReference type="HAMAP" id="MF_00001">
    <property type="entry name" value="Asp_carb_tr"/>
    <property type="match status" value="1"/>
</dbReference>
<dbReference type="GO" id="GO:0006207">
    <property type="term" value="P:'de novo' pyrimidine nucleobase biosynthetic process"/>
    <property type="evidence" value="ECO:0007669"/>
    <property type="project" value="InterPro"/>
</dbReference>
<dbReference type="InterPro" id="IPR002082">
    <property type="entry name" value="Asp_carbamoyltransf"/>
</dbReference>
<feature type="binding site" evidence="7">
    <location>
        <position position="270"/>
    </location>
    <ligand>
        <name>carbamoyl phosphate</name>
        <dbReference type="ChEBI" id="CHEBI:58228"/>
    </ligand>
</feature>
<evidence type="ECO:0000259" key="9">
    <source>
        <dbReference type="Pfam" id="PF00185"/>
    </source>
</evidence>
<dbReference type="Proteomes" id="UP000253606">
    <property type="component" value="Chromosome"/>
</dbReference>
<dbReference type="GO" id="GO:0006520">
    <property type="term" value="P:amino acid metabolic process"/>
    <property type="evidence" value="ECO:0007669"/>
    <property type="project" value="InterPro"/>
</dbReference>
<dbReference type="NCBIfam" id="TIGR00670">
    <property type="entry name" value="asp_carb_tr"/>
    <property type="match status" value="1"/>
</dbReference>
<dbReference type="Pfam" id="PF02729">
    <property type="entry name" value="OTCace_N"/>
    <property type="match status" value="1"/>
</dbReference>
<feature type="domain" description="Aspartate/ornithine carbamoyltransferase carbamoyl-P binding" evidence="10">
    <location>
        <begin position="2"/>
        <end position="138"/>
    </location>
</feature>
<evidence type="ECO:0000256" key="5">
    <source>
        <dbReference type="ARBA" id="ARBA00043884"/>
    </source>
</evidence>
<evidence type="ECO:0000313" key="12">
    <source>
        <dbReference type="Proteomes" id="UP000253606"/>
    </source>
</evidence>